<dbReference type="AlphaFoldDB" id="A0A413HAT7"/>
<gene>
    <name evidence="1" type="ORF">DXA68_03245</name>
</gene>
<dbReference type="Proteomes" id="UP000286075">
    <property type="component" value="Unassembled WGS sequence"/>
</dbReference>
<dbReference type="InterPro" id="IPR005901">
    <property type="entry name" value="GLPGLI"/>
</dbReference>
<proteinExistence type="predicted"/>
<reference evidence="1 2" key="1">
    <citation type="submission" date="2018-08" db="EMBL/GenBank/DDBJ databases">
        <title>A genome reference for cultivated species of the human gut microbiota.</title>
        <authorList>
            <person name="Zou Y."/>
            <person name="Xue W."/>
            <person name="Luo G."/>
        </authorList>
    </citation>
    <scope>NUCLEOTIDE SEQUENCE [LARGE SCALE GENOMIC DNA]</scope>
    <source>
        <strain evidence="1 2">OF03-9BH</strain>
    </source>
</reference>
<dbReference type="Pfam" id="PF09697">
    <property type="entry name" value="Porph_ging"/>
    <property type="match status" value="1"/>
</dbReference>
<comment type="caution">
    <text evidence="1">The sequence shown here is derived from an EMBL/GenBank/DDBJ whole genome shotgun (WGS) entry which is preliminary data.</text>
</comment>
<evidence type="ECO:0000313" key="2">
    <source>
        <dbReference type="Proteomes" id="UP000286075"/>
    </source>
</evidence>
<accession>A0A413HAT7</accession>
<name>A0A413HAT7_9BACE</name>
<protein>
    <submittedName>
        <fullName evidence="1">GLPGLI family protein</fullName>
    </submittedName>
</protein>
<sequence>MKITICYTIILLLFTNKYIAAQQLQGKVIAPAGRKDFNEMSIVDSSSIRISYAFNAENIHEPNSYIDLQYLEIGKYISKYYSYFVFNNDSLIWDWQNKHPNAQSIPRKIGILGRMPYYWSEYKYSEFFKDYKRNVLTEYARMPQQSKIPNCMYLETIPEQDWDILEDTLTINSYLCQKAICHFRGRDYIAWFAIDIPINNGPWKFSGLPGLILKVYDSQRLYTFECIKVENGKFPVMKYRFKNYKLTERSKLLRLQKKINENFHQTAGLIPFGRGKAPAPTSYEPLELE</sequence>
<dbReference type="OrthoDB" id="1440774at2"/>
<organism evidence="1 2">
    <name type="scientific">Bacteroides stercorirosoris</name>
    <dbReference type="NCBI Taxonomy" id="871324"/>
    <lineage>
        <taxon>Bacteria</taxon>
        <taxon>Pseudomonadati</taxon>
        <taxon>Bacteroidota</taxon>
        <taxon>Bacteroidia</taxon>
        <taxon>Bacteroidales</taxon>
        <taxon>Bacteroidaceae</taxon>
        <taxon>Bacteroides</taxon>
    </lineage>
</organism>
<dbReference type="NCBIfam" id="TIGR01200">
    <property type="entry name" value="GLPGLI"/>
    <property type="match status" value="1"/>
</dbReference>
<dbReference type="EMBL" id="QSCF01000003">
    <property type="protein sequence ID" value="RGX80597.1"/>
    <property type="molecule type" value="Genomic_DNA"/>
</dbReference>
<dbReference type="RefSeq" id="WP_117986604.1">
    <property type="nucleotide sequence ID" value="NZ_CABMFG010000003.1"/>
</dbReference>
<evidence type="ECO:0000313" key="1">
    <source>
        <dbReference type="EMBL" id="RGX80597.1"/>
    </source>
</evidence>